<dbReference type="Proteomes" id="UP000188320">
    <property type="component" value="Unassembled WGS sequence"/>
</dbReference>
<accession>A0A1R1PDX0</accession>
<keyword evidence="4" id="KW-1185">Reference proteome</keyword>
<dbReference type="PANTHER" id="PTHR28158">
    <property type="entry name" value="37S RIBOSOMAL PROTEIN S35, MITOCHONDRIAL"/>
    <property type="match status" value="1"/>
</dbReference>
<evidence type="ECO:0000313" key="2">
    <source>
        <dbReference type="EMBL" id="OMH78808.1"/>
    </source>
</evidence>
<dbReference type="OrthoDB" id="10052321at2759"/>
<dbReference type="GO" id="GO:0003735">
    <property type="term" value="F:structural constituent of ribosome"/>
    <property type="evidence" value="ECO:0007669"/>
    <property type="project" value="TreeGrafter"/>
</dbReference>
<proteinExistence type="predicted"/>
<keyword evidence="3" id="KW-0687">Ribonucleoprotein</keyword>
<evidence type="ECO:0000256" key="1">
    <source>
        <dbReference type="SAM" id="MobiDB-lite"/>
    </source>
</evidence>
<comment type="caution">
    <text evidence="3">The sequence shown here is derived from an EMBL/GenBank/DDBJ whole genome shotgun (WGS) entry which is preliminary data.</text>
</comment>
<evidence type="ECO:0000313" key="4">
    <source>
        <dbReference type="Proteomes" id="UP000188320"/>
    </source>
</evidence>
<feature type="compositionally biased region" description="Low complexity" evidence="1">
    <location>
        <begin position="317"/>
        <end position="336"/>
    </location>
</feature>
<feature type="region of interest" description="Disordered" evidence="1">
    <location>
        <begin position="312"/>
        <end position="336"/>
    </location>
</feature>
<gene>
    <name evidence="3" type="ORF">AX774_g7420</name>
    <name evidence="2" type="ORF">AX774_g7803</name>
</gene>
<dbReference type="AlphaFoldDB" id="A0A1R1PDX0"/>
<dbReference type="InterPro" id="IPR021036">
    <property type="entry name" value="Ribosomal_mS45"/>
</dbReference>
<reference evidence="3" key="2">
    <citation type="submission" date="2017-01" db="EMBL/GenBank/DDBJ databases">
        <authorList>
            <person name="Mah S.A."/>
            <person name="Swanson W.J."/>
            <person name="Moy G.W."/>
            <person name="Vacquier V.D."/>
        </authorList>
    </citation>
    <scope>NUCLEOTIDE SEQUENCE [LARGE SCALE GENOMIC DNA]</scope>
    <source>
        <strain evidence="3">COL-18-3</strain>
    </source>
</reference>
<organism evidence="3 4">
    <name type="scientific">Zancudomyces culisetae</name>
    <name type="common">Gut fungus</name>
    <name type="synonym">Smittium culisetae</name>
    <dbReference type="NCBI Taxonomy" id="1213189"/>
    <lineage>
        <taxon>Eukaryota</taxon>
        <taxon>Fungi</taxon>
        <taxon>Fungi incertae sedis</taxon>
        <taxon>Zoopagomycota</taxon>
        <taxon>Kickxellomycotina</taxon>
        <taxon>Harpellomycetes</taxon>
        <taxon>Harpellales</taxon>
        <taxon>Legeriomycetaceae</taxon>
        <taxon>Zancudomyces</taxon>
    </lineage>
</organism>
<evidence type="ECO:0000313" key="3">
    <source>
        <dbReference type="EMBL" id="OMH79177.1"/>
    </source>
</evidence>
<reference evidence="4" key="1">
    <citation type="submission" date="2017-01" db="EMBL/GenBank/DDBJ databases">
        <authorList>
            <person name="Wang Y."/>
            <person name="White M."/>
            <person name="Kvist S."/>
            <person name="Moncalvo J.-M."/>
        </authorList>
    </citation>
    <scope>NUCLEOTIDE SEQUENCE [LARGE SCALE GENOMIC DNA]</scope>
    <source>
        <strain evidence="4">COL-18-3</strain>
    </source>
</reference>
<sequence>MNLATQKLIKLNIQRSPKLISTAARSYATKSPAKIEEKGKASEETEVDPNSLHLIKAKAWLDGEGAKYKDVLPGQTNYVGTTRPFPLNPFFRPQTPVSDKIKNEIYELYLKDPVANTPRILGMKFRLSIKRIQGILTLKAMEMQHSEVEGKILQKNFTKGMESIMGVNPNETTTSISSRGFSEPLSYPNTNVGEPFFKIVPETEEYTSSDAADALGREPYKKVFYELNKSEFFEINNPPNIDPKYAPRNPKNKHKYTNQVLINIPDSSSLKTISSDPSIINRRWDFVFTDTSNSASKTRALFVRTKEGTLYSNKAQSAASSKPKSKPSTTSTKASN</sequence>
<dbReference type="GO" id="GO:0005763">
    <property type="term" value="C:mitochondrial small ribosomal subunit"/>
    <property type="evidence" value="ECO:0007669"/>
    <property type="project" value="TreeGrafter"/>
</dbReference>
<dbReference type="GO" id="GO:0032543">
    <property type="term" value="P:mitochondrial translation"/>
    <property type="evidence" value="ECO:0007669"/>
    <property type="project" value="TreeGrafter"/>
</dbReference>
<protein>
    <submittedName>
        <fullName evidence="3">37S ribosomal protein S35, mitochondrial</fullName>
    </submittedName>
</protein>
<dbReference type="EMBL" id="LSSK01001786">
    <property type="protein sequence ID" value="OMH78808.1"/>
    <property type="molecule type" value="Genomic_DNA"/>
</dbReference>
<name>A0A1R1PDX0_ZANCU</name>
<dbReference type="Pfam" id="PF12298">
    <property type="entry name" value="Bot1p"/>
    <property type="match status" value="1"/>
</dbReference>
<dbReference type="PANTHER" id="PTHR28158:SF1">
    <property type="entry name" value="SMALL RIBOSOMAL SUBUNIT PROTEIN MS45"/>
    <property type="match status" value="1"/>
</dbReference>
<keyword evidence="3" id="KW-0689">Ribosomal protein</keyword>
<dbReference type="EMBL" id="LSSK01001642">
    <property type="protein sequence ID" value="OMH79177.1"/>
    <property type="molecule type" value="Genomic_DNA"/>
</dbReference>